<proteinExistence type="predicted"/>
<dbReference type="AlphaFoldDB" id="A0A2U3B707"/>
<evidence type="ECO:0000313" key="1">
    <source>
        <dbReference type="EMBL" id="PWI32504.1"/>
    </source>
</evidence>
<protein>
    <submittedName>
        <fullName evidence="1">Uncharacterized protein</fullName>
    </submittedName>
</protein>
<dbReference type="OrthoDB" id="7059247at2"/>
<name>A0A2U3B707_9VIBR</name>
<dbReference type="Proteomes" id="UP000245362">
    <property type="component" value="Unassembled WGS sequence"/>
</dbReference>
<dbReference type="RefSeq" id="WP_109320644.1">
    <property type="nucleotide sequence ID" value="NZ_QFWT01000009.1"/>
</dbReference>
<organism evidence="1 2">
    <name type="scientific">Vibrio albus</name>
    <dbReference type="NCBI Taxonomy" id="2200953"/>
    <lineage>
        <taxon>Bacteria</taxon>
        <taxon>Pseudomonadati</taxon>
        <taxon>Pseudomonadota</taxon>
        <taxon>Gammaproteobacteria</taxon>
        <taxon>Vibrionales</taxon>
        <taxon>Vibrionaceae</taxon>
        <taxon>Vibrio</taxon>
    </lineage>
</organism>
<accession>A0A2U3B707</accession>
<gene>
    <name evidence="1" type="ORF">DI392_15770</name>
</gene>
<keyword evidence="2" id="KW-1185">Reference proteome</keyword>
<sequence>MALESKLTHFFDTQANIHQCQYPDDVKEALVNLLSDPDTFKAQRMSTLLMKTNFTTLEWLEWFNWYYVVAKKLNEPDWFTQAKASIATSKNITCMSYPQLLQHGWQIKDIVISSVLLSDSGIANYHANDNEVAHWCRLRSKNINLFSGAILAGELIGQVGFIKLNAHEYELLRQGKLAEEDIRGVSDTYAGPVYLYVPSVVLKPEWRKKSLMFKLFTHLTDQLERQHELVERVQGLIALAYTKDGASLCDRLNFKLEQKMENGERIYTGDLSQLLTLFGR</sequence>
<reference evidence="1 2" key="1">
    <citation type="submission" date="2018-05" db="EMBL/GenBank/DDBJ databases">
        <title>Vibrio limimaris sp. nov., isolated from marine sediment.</title>
        <authorList>
            <person name="Li C.-M."/>
        </authorList>
    </citation>
    <scope>NUCLEOTIDE SEQUENCE [LARGE SCALE GENOMIC DNA]</scope>
    <source>
        <strain evidence="1 2">E4404</strain>
    </source>
</reference>
<evidence type="ECO:0000313" key="2">
    <source>
        <dbReference type="Proteomes" id="UP000245362"/>
    </source>
</evidence>
<comment type="caution">
    <text evidence="1">The sequence shown here is derived from an EMBL/GenBank/DDBJ whole genome shotgun (WGS) entry which is preliminary data.</text>
</comment>
<dbReference type="EMBL" id="QFWT01000009">
    <property type="protein sequence ID" value="PWI32504.1"/>
    <property type="molecule type" value="Genomic_DNA"/>
</dbReference>